<evidence type="ECO:0000256" key="13">
    <source>
        <dbReference type="ARBA" id="ARBA00048679"/>
    </source>
</evidence>
<dbReference type="FunFam" id="3.30.200.20:FF:000093">
    <property type="entry name" value="Putative map kinase-interacting serine/threonine-protein kinase 1"/>
    <property type="match status" value="1"/>
</dbReference>
<dbReference type="AlphaFoldDB" id="A0A0P6IV82"/>
<comment type="similarity">
    <text evidence="2">Belongs to the protein kinase superfamily. CAMK Ser/Thr protein kinase family.</text>
</comment>
<feature type="region of interest" description="Disordered" evidence="15">
    <location>
        <begin position="809"/>
        <end position="840"/>
    </location>
</feature>
<feature type="compositionally biased region" description="Polar residues" evidence="15">
    <location>
        <begin position="785"/>
        <end position="796"/>
    </location>
</feature>
<feature type="compositionally biased region" description="Low complexity" evidence="15">
    <location>
        <begin position="513"/>
        <end position="539"/>
    </location>
</feature>
<dbReference type="InterPro" id="IPR008271">
    <property type="entry name" value="Ser/Thr_kinase_AS"/>
</dbReference>
<feature type="compositionally biased region" description="Low complexity" evidence="15">
    <location>
        <begin position="710"/>
        <end position="719"/>
    </location>
</feature>
<feature type="region of interest" description="Disordered" evidence="15">
    <location>
        <begin position="692"/>
        <end position="755"/>
    </location>
</feature>
<evidence type="ECO:0000256" key="14">
    <source>
        <dbReference type="PROSITE-ProRule" id="PRU10141"/>
    </source>
</evidence>
<feature type="non-terminal residue" evidence="17">
    <location>
        <position position="1"/>
    </location>
</feature>
<evidence type="ECO:0000256" key="7">
    <source>
        <dbReference type="ARBA" id="ARBA00022741"/>
    </source>
</evidence>
<proteinExistence type="evidence at transcript level"/>
<feature type="compositionally biased region" description="Polar residues" evidence="15">
    <location>
        <begin position="1031"/>
        <end position="1041"/>
    </location>
</feature>
<evidence type="ECO:0000256" key="15">
    <source>
        <dbReference type="SAM" id="MobiDB-lite"/>
    </source>
</evidence>
<evidence type="ECO:0000256" key="11">
    <source>
        <dbReference type="ARBA" id="ARBA00022845"/>
    </source>
</evidence>
<evidence type="ECO:0000256" key="6">
    <source>
        <dbReference type="ARBA" id="ARBA00022723"/>
    </source>
</evidence>
<dbReference type="PROSITE" id="PS50011">
    <property type="entry name" value="PROTEIN_KINASE_DOM"/>
    <property type="match status" value="1"/>
</dbReference>
<dbReference type="SMART" id="SM00220">
    <property type="entry name" value="S_TKc"/>
    <property type="match status" value="1"/>
</dbReference>
<dbReference type="Gene3D" id="3.30.200.20">
    <property type="entry name" value="Phosphorylase Kinase, domain 1"/>
    <property type="match status" value="1"/>
</dbReference>
<evidence type="ECO:0000256" key="10">
    <source>
        <dbReference type="ARBA" id="ARBA00022842"/>
    </source>
</evidence>
<feature type="compositionally biased region" description="Polar residues" evidence="15">
    <location>
        <begin position="442"/>
        <end position="456"/>
    </location>
</feature>
<feature type="region of interest" description="Disordered" evidence="15">
    <location>
        <begin position="1016"/>
        <end position="1041"/>
    </location>
</feature>
<keyword evidence="5" id="KW-0808">Transferase</keyword>
<keyword evidence="4 17" id="KW-0723">Serine/threonine-protein kinase</keyword>
<keyword evidence="10" id="KW-0460">Magnesium</keyword>
<evidence type="ECO:0000256" key="9">
    <source>
        <dbReference type="ARBA" id="ARBA00022840"/>
    </source>
</evidence>
<dbReference type="CDD" id="cd14090">
    <property type="entry name" value="STKc_Mnk"/>
    <property type="match status" value="1"/>
</dbReference>
<dbReference type="InterPro" id="IPR000719">
    <property type="entry name" value="Prot_kinase_dom"/>
</dbReference>
<evidence type="ECO:0000313" key="17">
    <source>
        <dbReference type="EMBL" id="JAN95047.1"/>
    </source>
</evidence>
<keyword evidence="11" id="KW-0810">Translation regulation</keyword>
<dbReference type="Pfam" id="PF00069">
    <property type="entry name" value="Pkinase"/>
    <property type="match status" value="1"/>
</dbReference>
<evidence type="ECO:0000256" key="4">
    <source>
        <dbReference type="ARBA" id="ARBA00022527"/>
    </source>
</evidence>
<dbReference type="VEuPathDB" id="VectorBase:AAEL020830"/>
<evidence type="ECO:0000256" key="2">
    <source>
        <dbReference type="ARBA" id="ARBA00006692"/>
    </source>
</evidence>
<comment type="catalytic activity">
    <reaction evidence="12">
        <text>L-threonyl-[protein] + ATP = O-phospho-L-threonyl-[protein] + ADP + H(+)</text>
        <dbReference type="Rhea" id="RHEA:46608"/>
        <dbReference type="Rhea" id="RHEA-COMP:11060"/>
        <dbReference type="Rhea" id="RHEA-COMP:11605"/>
        <dbReference type="ChEBI" id="CHEBI:15378"/>
        <dbReference type="ChEBI" id="CHEBI:30013"/>
        <dbReference type="ChEBI" id="CHEBI:30616"/>
        <dbReference type="ChEBI" id="CHEBI:61977"/>
        <dbReference type="ChEBI" id="CHEBI:456216"/>
        <dbReference type="EC" id="2.7.11.1"/>
    </reaction>
</comment>
<dbReference type="GO" id="GO:0005524">
    <property type="term" value="F:ATP binding"/>
    <property type="evidence" value="ECO:0007669"/>
    <property type="project" value="UniProtKB-UniRule"/>
</dbReference>
<feature type="region of interest" description="Disordered" evidence="15">
    <location>
        <begin position="430"/>
        <end position="470"/>
    </location>
</feature>
<feature type="domain" description="Protein kinase" evidence="16">
    <location>
        <begin position="66"/>
        <end position="351"/>
    </location>
</feature>
<dbReference type="SUPFAM" id="SSF56112">
    <property type="entry name" value="Protein kinase-like (PK-like)"/>
    <property type="match status" value="1"/>
</dbReference>
<comment type="cofactor">
    <cofactor evidence="1">
        <name>Mg(2+)</name>
        <dbReference type="ChEBI" id="CHEBI:18420"/>
    </cofactor>
</comment>
<name>A0A0P6IV82_AEDAE</name>
<evidence type="ECO:0000256" key="12">
    <source>
        <dbReference type="ARBA" id="ARBA00047899"/>
    </source>
</evidence>
<dbReference type="InterPro" id="IPR011009">
    <property type="entry name" value="Kinase-like_dom_sf"/>
</dbReference>
<dbReference type="PROSITE" id="PS00108">
    <property type="entry name" value="PROTEIN_KINASE_ST"/>
    <property type="match status" value="1"/>
</dbReference>
<comment type="catalytic activity">
    <reaction evidence="13">
        <text>L-seryl-[protein] + ATP = O-phospho-L-seryl-[protein] + ADP + H(+)</text>
        <dbReference type="Rhea" id="RHEA:17989"/>
        <dbReference type="Rhea" id="RHEA-COMP:9863"/>
        <dbReference type="Rhea" id="RHEA-COMP:11604"/>
        <dbReference type="ChEBI" id="CHEBI:15378"/>
        <dbReference type="ChEBI" id="CHEBI:29999"/>
        <dbReference type="ChEBI" id="CHEBI:30616"/>
        <dbReference type="ChEBI" id="CHEBI:83421"/>
        <dbReference type="ChEBI" id="CHEBI:456216"/>
        <dbReference type="EC" id="2.7.11.1"/>
    </reaction>
</comment>
<reference evidence="17" key="1">
    <citation type="journal article" date="2016" name="PLoS ONE">
        <title>A Deep Insight into the Sialome of Male and Female Aedes aegypti Mosquitoes.</title>
        <authorList>
            <person name="Ribeiro J.M."/>
            <person name="Martin-Martin I."/>
            <person name="Arca B."/>
            <person name="Calvo E."/>
        </authorList>
    </citation>
    <scope>NUCLEOTIDE SEQUENCE</scope>
    <source>
        <strain evidence="17">Liverpool</strain>
        <tissue evidence="17">Salivary glands</tissue>
    </source>
</reference>
<sequence>DSRNTEVARYSSEEISGNESNEARLMTEEERQADFNRHKEEMKRKRRRKKRASSSMQSSCFQELYKLTGEVLGEGAYASVQTCMNIYTELEYAVKIIDKIPGHARARVFREVETFHHCQGHPNILQLLEFFEDEEKFYLVFEKINGGPLLTRIQENVCFSEYDAAQIIKEIASGLDFLHKKGIAHRDLKPENILCVYPDKLCPIKICDFDLGSGIKFTTNISSPTATPQLLTPVGSAEFMAPEVVDLFVGESNYYDKRCDLWSLGVIAYILLCGYPPFSGNCEQDCGWNRGENCRTCQELLFESIQEGRFSFPENDWIDVSEEAKDLIRGLLVKEAPKRLSAAAVLNHPWIKITDEGDCIDGVNSDAIKDKQRRRVLKTPGIIRRNQSARELSHFAESAMAVKRVILQHFSMRYDYMNKERPNIYQPSMQNQQQEVVAPKKNANSEPTSSTQSPVNGSVDHGSTDQPQERNTLEVVVRTEPQPCPPSSARSSIIKVQSSGDRYIAADADDGGSLSSSPSSSPSSVSSTSSSASSSSSSSTDEHHHRCDGDAVYVSIRKSSSASTLTPDASPNSMTLSPIATATSHQGVMGLASISPPTANCGSDNKENNSTKPSVQPQQQQKSLDVIKEKSAPPSITSSSVRIPPEQNWRYRGADTDAQKFKHPSSILGPSYNNSAKARYHHQQQYRNFSSYNNYYNNHHNHHNSHHHNQYNYNQYRSGSGSGSGGGTSGSGNGKLSYYRQQPKSNNERSGSIDIRCQHPQQQFWRSRRNNHYNNDDEDELVADGSSSYRHSNGYTSNNARLQSAISDASGNIHGTSTNNNPNHHQYNRGGGTINRVSNAGGGIYRQQQHQYRQNELIPTSSGTLYDEYTNGGGGTELVIVGGGRMPTQNRNTLNCDPITNNTTNKYKHYHTNSNTIVTALKRETLNGYQSMINQLRISDLCDDYGYNNGNGGIMVGLSPPNESLLMQRRLSLKSRSICSPLEAAVDSIEQKQQQQQQQQQQNQLQQHHKYQYYYPQQQQQQQQQQLQRQTPNMVITTKSG</sequence>
<evidence type="ECO:0000259" key="16">
    <source>
        <dbReference type="PROSITE" id="PS50011"/>
    </source>
</evidence>
<dbReference type="EMBL" id="GDUN01000872">
    <property type="protein sequence ID" value="JAN95047.1"/>
    <property type="molecule type" value="mRNA"/>
</dbReference>
<evidence type="ECO:0000256" key="8">
    <source>
        <dbReference type="ARBA" id="ARBA00022777"/>
    </source>
</evidence>
<dbReference type="PANTHER" id="PTHR24349">
    <property type="entry name" value="SERINE/THREONINE-PROTEIN KINASE"/>
    <property type="match status" value="1"/>
</dbReference>
<dbReference type="GO" id="GO:0006417">
    <property type="term" value="P:regulation of translation"/>
    <property type="evidence" value="ECO:0007669"/>
    <property type="project" value="UniProtKB-KW"/>
</dbReference>
<dbReference type="EC" id="2.7.11.1" evidence="3"/>
<protein>
    <recommendedName>
        <fullName evidence="3">non-specific serine/threonine protein kinase</fullName>
        <ecNumber evidence="3">2.7.11.1</ecNumber>
    </recommendedName>
</protein>
<dbReference type="GO" id="GO:0004674">
    <property type="term" value="F:protein serine/threonine kinase activity"/>
    <property type="evidence" value="ECO:0007669"/>
    <property type="project" value="UniProtKB-KW"/>
</dbReference>
<feature type="region of interest" description="Disordered" evidence="15">
    <location>
        <begin position="1"/>
        <end position="54"/>
    </location>
</feature>
<dbReference type="PROSITE" id="PS00107">
    <property type="entry name" value="PROTEIN_KINASE_ATP"/>
    <property type="match status" value="1"/>
</dbReference>
<keyword evidence="7 14" id="KW-0547">Nucleotide-binding</keyword>
<feature type="compositionally biased region" description="Polar residues" evidence="15">
    <location>
        <begin position="809"/>
        <end position="825"/>
    </location>
</feature>
<feature type="compositionally biased region" description="Low complexity" evidence="15">
    <location>
        <begin position="1016"/>
        <end position="1030"/>
    </location>
</feature>
<dbReference type="InterPro" id="IPR017441">
    <property type="entry name" value="Protein_kinase_ATP_BS"/>
</dbReference>
<evidence type="ECO:0000256" key="5">
    <source>
        <dbReference type="ARBA" id="ARBA00022679"/>
    </source>
</evidence>
<feature type="compositionally biased region" description="Gly residues" evidence="15">
    <location>
        <begin position="720"/>
        <end position="733"/>
    </location>
</feature>
<keyword evidence="6" id="KW-0479">Metal-binding</keyword>
<dbReference type="FunFam" id="1.10.510.10:FF:000119">
    <property type="entry name" value="Putative map kinase-interacting serine/threonine-protein kinase 1"/>
    <property type="match status" value="1"/>
</dbReference>
<feature type="region of interest" description="Disordered" evidence="15">
    <location>
        <begin position="590"/>
        <end position="648"/>
    </location>
</feature>
<keyword evidence="9 14" id="KW-0067">ATP-binding</keyword>
<dbReference type="InterPro" id="IPR050205">
    <property type="entry name" value="CDPK_Ser/Thr_kinases"/>
</dbReference>
<keyword evidence="8 17" id="KW-0418">Kinase</keyword>
<evidence type="ECO:0000256" key="3">
    <source>
        <dbReference type="ARBA" id="ARBA00012513"/>
    </source>
</evidence>
<feature type="compositionally biased region" description="Polar residues" evidence="15">
    <location>
        <begin position="739"/>
        <end position="750"/>
    </location>
</feature>
<organism evidence="17">
    <name type="scientific">Aedes aegypti</name>
    <name type="common">Yellowfever mosquito</name>
    <name type="synonym">Culex aegypti</name>
    <dbReference type="NCBI Taxonomy" id="7159"/>
    <lineage>
        <taxon>Eukaryota</taxon>
        <taxon>Metazoa</taxon>
        <taxon>Ecdysozoa</taxon>
        <taxon>Arthropoda</taxon>
        <taxon>Hexapoda</taxon>
        <taxon>Insecta</taxon>
        <taxon>Pterygota</taxon>
        <taxon>Neoptera</taxon>
        <taxon>Endopterygota</taxon>
        <taxon>Diptera</taxon>
        <taxon>Nematocera</taxon>
        <taxon>Culicoidea</taxon>
        <taxon>Culicidae</taxon>
        <taxon>Culicinae</taxon>
        <taxon>Aedini</taxon>
        <taxon>Aedes</taxon>
        <taxon>Stegomyia</taxon>
    </lineage>
</organism>
<feature type="binding site" evidence="14">
    <location>
        <position position="95"/>
    </location>
    <ligand>
        <name>ATP</name>
        <dbReference type="ChEBI" id="CHEBI:30616"/>
    </ligand>
</feature>
<accession>A0A0P6IV82</accession>
<dbReference type="GO" id="GO:0046872">
    <property type="term" value="F:metal ion binding"/>
    <property type="evidence" value="ECO:0007669"/>
    <property type="project" value="UniProtKB-KW"/>
</dbReference>
<feature type="region of interest" description="Disordered" evidence="15">
    <location>
        <begin position="769"/>
        <end position="796"/>
    </location>
</feature>
<feature type="compositionally biased region" description="Basic and acidic residues" evidence="15">
    <location>
        <begin position="21"/>
        <end position="43"/>
    </location>
</feature>
<feature type="region of interest" description="Disordered" evidence="15">
    <location>
        <begin position="505"/>
        <end position="546"/>
    </location>
</feature>
<feature type="compositionally biased region" description="Basic residues" evidence="15">
    <location>
        <begin position="699"/>
        <end position="709"/>
    </location>
</feature>
<evidence type="ECO:0000256" key="1">
    <source>
        <dbReference type="ARBA" id="ARBA00001946"/>
    </source>
</evidence>
<dbReference type="Gene3D" id="1.10.510.10">
    <property type="entry name" value="Transferase(Phosphotransferase) domain 1"/>
    <property type="match status" value="1"/>
</dbReference>